<dbReference type="PANTHER" id="PTHR43235:SF1">
    <property type="entry name" value="GLUTAMINE AMIDOTRANSFERASE PB2B2.05-RELATED"/>
    <property type="match status" value="1"/>
</dbReference>
<dbReference type="InterPro" id="IPR011697">
    <property type="entry name" value="Peptidase_C26"/>
</dbReference>
<sequence>MMRPVIGITCSRVVGGAWSQNSPGHFMDYTFDEYSSAVHHCGGAPILIPTTQNHESLQSICERLDGVILTGGPDVDPHFYGEEALSGLREIDEAVDLTELAVVKIALKKDLPILGICRGLQVLNVSEGGTLYQDIPSQVRESINHLQKKDKRVNTHNVRIDGNTVLHSIFKRRKIRVNSRHHQAIKDLASSLIATTWAQDGLIEAAENPSKSFVIGVQWHPEGTWEKDPFSKKLFHSFIRASKSAAKQKS</sequence>
<dbReference type="GO" id="GO:0033969">
    <property type="term" value="F:gamma-glutamyl-gamma-aminobutyrate hydrolase activity"/>
    <property type="evidence" value="ECO:0007669"/>
    <property type="project" value="TreeGrafter"/>
</dbReference>
<name>A0A0F9J6E3_9ZZZZ</name>
<organism evidence="1">
    <name type="scientific">marine sediment metagenome</name>
    <dbReference type="NCBI Taxonomy" id="412755"/>
    <lineage>
        <taxon>unclassified sequences</taxon>
        <taxon>metagenomes</taxon>
        <taxon>ecological metagenomes</taxon>
    </lineage>
</organism>
<dbReference type="Pfam" id="PF07722">
    <property type="entry name" value="Peptidase_C26"/>
    <property type="match status" value="1"/>
</dbReference>
<dbReference type="SUPFAM" id="SSF52317">
    <property type="entry name" value="Class I glutamine amidotransferase-like"/>
    <property type="match status" value="1"/>
</dbReference>
<dbReference type="AlphaFoldDB" id="A0A0F9J6E3"/>
<dbReference type="Gene3D" id="3.40.50.880">
    <property type="match status" value="1"/>
</dbReference>
<dbReference type="PROSITE" id="PS51273">
    <property type="entry name" value="GATASE_TYPE_1"/>
    <property type="match status" value="1"/>
</dbReference>
<reference evidence="1" key="1">
    <citation type="journal article" date="2015" name="Nature">
        <title>Complex archaea that bridge the gap between prokaryotes and eukaryotes.</title>
        <authorList>
            <person name="Spang A."/>
            <person name="Saw J.H."/>
            <person name="Jorgensen S.L."/>
            <person name="Zaremba-Niedzwiedzka K."/>
            <person name="Martijn J."/>
            <person name="Lind A.E."/>
            <person name="van Eijk R."/>
            <person name="Schleper C."/>
            <person name="Guy L."/>
            <person name="Ettema T.J."/>
        </authorList>
    </citation>
    <scope>NUCLEOTIDE SEQUENCE</scope>
</reference>
<dbReference type="FunFam" id="3.40.50.880:FF:000030">
    <property type="entry name" value="Gamma-glutamyl-gamma-aminobutyrate hydrolase PuuD"/>
    <property type="match status" value="1"/>
</dbReference>
<dbReference type="GO" id="GO:0005829">
    <property type="term" value="C:cytosol"/>
    <property type="evidence" value="ECO:0007669"/>
    <property type="project" value="TreeGrafter"/>
</dbReference>
<proteinExistence type="predicted"/>
<protein>
    <submittedName>
        <fullName evidence="1">Uncharacterized protein</fullName>
    </submittedName>
</protein>
<dbReference type="InterPro" id="IPR029062">
    <property type="entry name" value="Class_I_gatase-like"/>
</dbReference>
<comment type="caution">
    <text evidence="1">The sequence shown here is derived from an EMBL/GenBank/DDBJ whole genome shotgun (WGS) entry which is preliminary data.</text>
</comment>
<accession>A0A0F9J6E3</accession>
<dbReference type="InterPro" id="IPR044668">
    <property type="entry name" value="PuuD-like"/>
</dbReference>
<dbReference type="PANTHER" id="PTHR43235">
    <property type="entry name" value="GLUTAMINE AMIDOTRANSFERASE PB2B2.05-RELATED"/>
    <property type="match status" value="1"/>
</dbReference>
<gene>
    <name evidence="1" type="ORF">LCGC14_1492550</name>
</gene>
<dbReference type="EMBL" id="LAZR01010746">
    <property type="protein sequence ID" value="KKM65314.1"/>
    <property type="molecule type" value="Genomic_DNA"/>
</dbReference>
<dbReference type="CDD" id="cd01745">
    <property type="entry name" value="GATase1_2"/>
    <property type="match status" value="1"/>
</dbReference>
<evidence type="ECO:0000313" key="1">
    <source>
        <dbReference type="EMBL" id="KKM65314.1"/>
    </source>
</evidence>
<dbReference type="GO" id="GO:0006598">
    <property type="term" value="P:polyamine catabolic process"/>
    <property type="evidence" value="ECO:0007669"/>
    <property type="project" value="TreeGrafter"/>
</dbReference>